<dbReference type="Proteomes" id="UP000195772">
    <property type="component" value="Unassembled WGS sequence"/>
</dbReference>
<dbReference type="PANTHER" id="PTHR35535">
    <property type="entry name" value="HEAT SHOCK PROTEIN HSLJ"/>
    <property type="match status" value="1"/>
</dbReference>
<dbReference type="PROSITE" id="PS51257">
    <property type="entry name" value="PROKAR_LIPOPROTEIN"/>
    <property type="match status" value="1"/>
</dbReference>
<dbReference type="eggNOG" id="COG3187">
    <property type="taxonomic scope" value="Bacteria"/>
</dbReference>
<name>A0A1Y3QRP3_9BACT</name>
<comment type="caution">
    <text evidence="3">The sequence shown here is derived from an EMBL/GenBank/DDBJ whole genome shotgun (WGS) entry which is preliminary data.</text>
</comment>
<dbReference type="PANTHER" id="PTHR35535:SF1">
    <property type="entry name" value="HEAT SHOCK PROTEIN HSLJ"/>
    <property type="match status" value="1"/>
</dbReference>
<keyword evidence="1" id="KW-0732">Signal</keyword>
<feature type="chain" id="PRO_5010991090" evidence="1">
    <location>
        <begin position="18"/>
        <end position="142"/>
    </location>
</feature>
<dbReference type="RefSeq" id="WP_032135413.1">
    <property type="nucleotide sequence ID" value="NZ_JADPAQ010000006.1"/>
</dbReference>
<dbReference type="OrthoDB" id="880459at2"/>
<evidence type="ECO:0000259" key="2">
    <source>
        <dbReference type="Pfam" id="PF03724"/>
    </source>
</evidence>
<dbReference type="InterPro" id="IPR005184">
    <property type="entry name" value="DUF306_Meta_HslJ"/>
</dbReference>
<evidence type="ECO:0000313" key="3">
    <source>
        <dbReference type="EMBL" id="OUN02323.1"/>
    </source>
</evidence>
<dbReference type="EMBL" id="NFHB01000008">
    <property type="protein sequence ID" value="OUN02323.1"/>
    <property type="molecule type" value="Genomic_DNA"/>
</dbReference>
<evidence type="ECO:0000313" key="4">
    <source>
        <dbReference type="Proteomes" id="UP000195772"/>
    </source>
</evidence>
<evidence type="ECO:0000256" key="1">
    <source>
        <dbReference type="SAM" id="SignalP"/>
    </source>
</evidence>
<accession>A0A1Y3QRP3</accession>
<dbReference type="AlphaFoldDB" id="A0A1Y3QRP3"/>
<reference evidence="4" key="1">
    <citation type="submission" date="2017-04" db="EMBL/GenBank/DDBJ databases">
        <title>Function of individual gut microbiota members based on whole genome sequencing of pure cultures obtained from chicken caecum.</title>
        <authorList>
            <person name="Medvecky M."/>
            <person name="Cejkova D."/>
            <person name="Polansky O."/>
            <person name="Karasova D."/>
            <person name="Kubasova T."/>
            <person name="Cizek A."/>
            <person name="Rychlik I."/>
        </authorList>
    </citation>
    <scope>NUCLEOTIDE SEQUENCE [LARGE SCALE GENOMIC DNA]</scope>
    <source>
        <strain evidence="4">An90</strain>
    </source>
</reference>
<feature type="domain" description="DUF306" evidence="2">
    <location>
        <begin position="33"/>
        <end position="132"/>
    </location>
</feature>
<proteinExistence type="predicted"/>
<gene>
    <name evidence="3" type="ORF">B5G41_11635</name>
</gene>
<sequence length="142" mass="15509">MKILLRIAVIAAVAALAAGCCKCRSYQKKNRRPLVGTEWQLIQLNGRAVKPQEGKFNLTFLAEENRFAGVGACNRLMGKYETTDKGALRIGPIASTMMACPGMEQEDAFTKALEATTHYDMDGPMLLLLSDGELKAVFQAKP</sequence>
<protein>
    <submittedName>
        <fullName evidence="3">Heat-shock protein</fullName>
    </submittedName>
</protein>
<organism evidence="3 4">
    <name type="scientific">Alistipes onderdonkii</name>
    <dbReference type="NCBI Taxonomy" id="328813"/>
    <lineage>
        <taxon>Bacteria</taxon>
        <taxon>Pseudomonadati</taxon>
        <taxon>Bacteroidota</taxon>
        <taxon>Bacteroidia</taxon>
        <taxon>Bacteroidales</taxon>
        <taxon>Rikenellaceae</taxon>
        <taxon>Alistipes</taxon>
    </lineage>
</organism>
<feature type="signal peptide" evidence="1">
    <location>
        <begin position="1"/>
        <end position="17"/>
    </location>
</feature>
<dbReference type="InterPro" id="IPR038670">
    <property type="entry name" value="HslJ-like_sf"/>
</dbReference>
<dbReference type="InterPro" id="IPR053147">
    <property type="entry name" value="Hsp_HslJ-like"/>
</dbReference>
<dbReference type="Pfam" id="PF03724">
    <property type="entry name" value="META"/>
    <property type="match status" value="1"/>
</dbReference>
<dbReference type="Gene3D" id="2.40.128.270">
    <property type="match status" value="1"/>
</dbReference>